<dbReference type="PROSITE" id="PS00107">
    <property type="entry name" value="PROTEIN_KINASE_ATP"/>
    <property type="match status" value="1"/>
</dbReference>
<dbReference type="PANTHER" id="PTHR43289">
    <property type="entry name" value="MITOGEN-ACTIVATED PROTEIN KINASE KINASE KINASE 20-RELATED"/>
    <property type="match status" value="1"/>
</dbReference>
<dbReference type="Pfam" id="PF00069">
    <property type="entry name" value="Pkinase"/>
    <property type="match status" value="1"/>
</dbReference>
<evidence type="ECO:0000256" key="8">
    <source>
        <dbReference type="SAM" id="MobiDB-lite"/>
    </source>
</evidence>
<evidence type="ECO:0000256" key="5">
    <source>
        <dbReference type="ARBA" id="ARBA00022777"/>
    </source>
</evidence>
<evidence type="ECO:0000256" key="3">
    <source>
        <dbReference type="ARBA" id="ARBA00022679"/>
    </source>
</evidence>
<dbReference type="GO" id="GO:0004674">
    <property type="term" value="F:protein serine/threonine kinase activity"/>
    <property type="evidence" value="ECO:0007669"/>
    <property type="project" value="UniProtKB-KW"/>
</dbReference>
<reference evidence="10 11" key="1">
    <citation type="submission" date="2023-07" db="EMBL/GenBank/DDBJ databases">
        <title>Sequencing the genomes of 1000 actinobacteria strains.</title>
        <authorList>
            <person name="Klenk H.-P."/>
        </authorList>
    </citation>
    <scope>NUCLEOTIDE SEQUENCE [LARGE SCALE GENOMIC DNA]</scope>
    <source>
        <strain evidence="10 11">DSM 44388</strain>
    </source>
</reference>
<feature type="domain" description="Protein kinase" evidence="9">
    <location>
        <begin position="45"/>
        <end position="300"/>
    </location>
</feature>
<evidence type="ECO:0000259" key="9">
    <source>
        <dbReference type="PROSITE" id="PS50011"/>
    </source>
</evidence>
<dbReference type="CDD" id="cd14014">
    <property type="entry name" value="STKc_PknB_like"/>
    <property type="match status" value="1"/>
</dbReference>
<keyword evidence="3" id="KW-0808">Transferase</keyword>
<dbReference type="Gene3D" id="3.30.200.20">
    <property type="entry name" value="Phosphorylase Kinase, domain 1"/>
    <property type="match status" value="1"/>
</dbReference>
<name>A0ABT9PE41_9ACTN</name>
<dbReference type="PANTHER" id="PTHR43289:SF6">
    <property type="entry name" value="SERINE_THREONINE-PROTEIN KINASE NEKL-3"/>
    <property type="match status" value="1"/>
</dbReference>
<dbReference type="EMBL" id="JAUSQZ010000001">
    <property type="protein sequence ID" value="MDP9830974.1"/>
    <property type="molecule type" value="Genomic_DNA"/>
</dbReference>
<evidence type="ECO:0000256" key="4">
    <source>
        <dbReference type="ARBA" id="ARBA00022741"/>
    </source>
</evidence>
<keyword evidence="6 7" id="KW-0067">ATP-binding</keyword>
<proteinExistence type="predicted"/>
<feature type="region of interest" description="Disordered" evidence="8">
    <location>
        <begin position="1"/>
        <end position="34"/>
    </location>
</feature>
<evidence type="ECO:0000256" key="7">
    <source>
        <dbReference type="PROSITE-ProRule" id="PRU10141"/>
    </source>
</evidence>
<dbReference type="SUPFAM" id="SSF56112">
    <property type="entry name" value="Protein kinase-like (PK-like)"/>
    <property type="match status" value="1"/>
</dbReference>
<dbReference type="EC" id="2.7.11.1" evidence="1"/>
<dbReference type="Proteomes" id="UP001235712">
    <property type="component" value="Unassembled WGS sequence"/>
</dbReference>
<dbReference type="InterPro" id="IPR011009">
    <property type="entry name" value="Kinase-like_dom_sf"/>
</dbReference>
<evidence type="ECO:0000256" key="6">
    <source>
        <dbReference type="ARBA" id="ARBA00022840"/>
    </source>
</evidence>
<keyword evidence="5 10" id="KW-0418">Kinase</keyword>
<evidence type="ECO:0000313" key="11">
    <source>
        <dbReference type="Proteomes" id="UP001235712"/>
    </source>
</evidence>
<keyword evidence="2 10" id="KW-0723">Serine/threonine-protein kinase</keyword>
<dbReference type="PROSITE" id="PS50011">
    <property type="entry name" value="PROTEIN_KINASE_DOM"/>
    <property type="match status" value="1"/>
</dbReference>
<accession>A0ABT9PE41</accession>
<feature type="binding site" evidence="7">
    <location>
        <position position="74"/>
    </location>
    <ligand>
        <name>ATP</name>
        <dbReference type="ChEBI" id="CHEBI:30616"/>
    </ligand>
</feature>
<evidence type="ECO:0000313" key="10">
    <source>
        <dbReference type="EMBL" id="MDP9830974.1"/>
    </source>
</evidence>
<keyword evidence="11" id="KW-1185">Reference proteome</keyword>
<dbReference type="RefSeq" id="WP_307250297.1">
    <property type="nucleotide sequence ID" value="NZ_JAUSQZ010000001.1"/>
</dbReference>
<dbReference type="InterPro" id="IPR017441">
    <property type="entry name" value="Protein_kinase_ATP_BS"/>
</dbReference>
<organism evidence="10 11">
    <name type="scientific">Kineosporia succinea</name>
    <dbReference type="NCBI Taxonomy" id="84632"/>
    <lineage>
        <taxon>Bacteria</taxon>
        <taxon>Bacillati</taxon>
        <taxon>Actinomycetota</taxon>
        <taxon>Actinomycetes</taxon>
        <taxon>Kineosporiales</taxon>
        <taxon>Kineosporiaceae</taxon>
        <taxon>Kineosporia</taxon>
    </lineage>
</organism>
<dbReference type="Gene3D" id="1.10.510.10">
    <property type="entry name" value="Transferase(Phosphotransferase) domain 1"/>
    <property type="match status" value="1"/>
</dbReference>
<sequence>MSHSLTNALPPQARHLVPEARPPRPPALPIPLPPRRTTRMVARRYELGARLGSGGMGVVWSGYDLLLDRVVALKELTGDRGRAAALQEARAAARITHHGVVRVIDVVLASHGRDWIVMELLPGRCLGTVVREDGPLDPARVRDLGIRLLEALSAVHSSGLVHGDVKPANVHLCDDGRVVITDFGLAQELSGDCAVITGIAEGSPSVLAPESIAEGRFGTASDLYALGVTLYMAATGESPFEETTPAAARRIGPLHAVIEALMHPDPQHRVSAPAALVALRRSRTIAPARRLSPEAALAAR</sequence>
<protein>
    <recommendedName>
        <fullName evidence="1">non-specific serine/threonine protein kinase</fullName>
        <ecNumber evidence="1">2.7.11.1</ecNumber>
    </recommendedName>
</protein>
<feature type="compositionally biased region" description="Pro residues" evidence="8">
    <location>
        <begin position="23"/>
        <end position="34"/>
    </location>
</feature>
<comment type="caution">
    <text evidence="10">The sequence shown here is derived from an EMBL/GenBank/DDBJ whole genome shotgun (WGS) entry which is preliminary data.</text>
</comment>
<evidence type="ECO:0000256" key="2">
    <source>
        <dbReference type="ARBA" id="ARBA00022527"/>
    </source>
</evidence>
<dbReference type="InterPro" id="IPR000719">
    <property type="entry name" value="Prot_kinase_dom"/>
</dbReference>
<gene>
    <name evidence="10" type="ORF">J2S57_006723</name>
</gene>
<keyword evidence="4 7" id="KW-0547">Nucleotide-binding</keyword>
<dbReference type="SMART" id="SM00220">
    <property type="entry name" value="S_TKc"/>
    <property type="match status" value="1"/>
</dbReference>
<evidence type="ECO:0000256" key="1">
    <source>
        <dbReference type="ARBA" id="ARBA00012513"/>
    </source>
</evidence>